<proteinExistence type="predicted"/>
<dbReference type="InterPro" id="IPR008254">
    <property type="entry name" value="Flavodoxin/NO_synth"/>
</dbReference>
<evidence type="ECO:0000259" key="2">
    <source>
        <dbReference type="Pfam" id="PF12641"/>
    </source>
</evidence>
<dbReference type="OrthoDB" id="307208at2"/>
<dbReference type="GO" id="GO:0070819">
    <property type="term" value="F:menaquinone-dependent protoporphyrinogen oxidase activity"/>
    <property type="evidence" value="ECO:0007669"/>
    <property type="project" value="TreeGrafter"/>
</dbReference>
<dbReference type="PANTHER" id="PTHR38030:SF2">
    <property type="entry name" value="PROTOPORPHYRINOGEN IX DEHYDROGENASE [QUINONE]"/>
    <property type="match status" value="1"/>
</dbReference>
<dbReference type="GO" id="GO:0016651">
    <property type="term" value="F:oxidoreductase activity, acting on NAD(P)H"/>
    <property type="evidence" value="ECO:0007669"/>
    <property type="project" value="UniProtKB-ARBA"/>
</dbReference>
<accession>A0A239TGS1</accession>
<dbReference type="PANTHER" id="PTHR38030">
    <property type="entry name" value="PROTOPORPHYRINOGEN IX DEHYDROGENASE [MENAQUINONE]"/>
    <property type="match status" value="1"/>
</dbReference>
<dbReference type="RefSeq" id="WP_027889681.1">
    <property type="nucleotide sequence ID" value="NZ_JACJLZ010000021.1"/>
</dbReference>
<protein>
    <submittedName>
        <fullName evidence="3">Flavodoxin</fullName>
    </submittedName>
</protein>
<keyword evidence="4" id="KW-1185">Reference proteome</keyword>
<dbReference type="GO" id="GO:0010181">
    <property type="term" value="F:FMN binding"/>
    <property type="evidence" value="ECO:0007669"/>
    <property type="project" value="InterPro"/>
</dbReference>
<evidence type="ECO:0000256" key="1">
    <source>
        <dbReference type="SAM" id="MobiDB-lite"/>
    </source>
</evidence>
<dbReference type="Pfam" id="PF12641">
    <property type="entry name" value="Flavodoxin_3"/>
    <property type="match status" value="1"/>
</dbReference>
<dbReference type="AlphaFoldDB" id="A0A239TGS1"/>
<name>A0A239TGS1_9FIRM</name>
<gene>
    <name evidence="3" type="ORF">SAMEA4364220_00638</name>
</gene>
<feature type="compositionally biased region" description="Basic and acidic residues" evidence="1">
    <location>
        <begin position="129"/>
        <end position="159"/>
    </location>
</feature>
<dbReference type="Gene3D" id="3.40.50.360">
    <property type="match status" value="1"/>
</dbReference>
<dbReference type="GeneID" id="78506667"/>
<dbReference type="Proteomes" id="UP000215383">
    <property type="component" value="Chromosome 1"/>
</dbReference>
<organism evidence="3 4">
    <name type="scientific">Megamonas hypermegale</name>
    <dbReference type="NCBI Taxonomy" id="158847"/>
    <lineage>
        <taxon>Bacteria</taxon>
        <taxon>Bacillati</taxon>
        <taxon>Bacillota</taxon>
        <taxon>Negativicutes</taxon>
        <taxon>Selenomonadales</taxon>
        <taxon>Selenomonadaceae</taxon>
        <taxon>Megamonas</taxon>
    </lineage>
</organism>
<dbReference type="SUPFAM" id="SSF52218">
    <property type="entry name" value="Flavoproteins"/>
    <property type="match status" value="1"/>
</dbReference>
<evidence type="ECO:0000313" key="3">
    <source>
        <dbReference type="EMBL" id="SNU96742.1"/>
    </source>
</evidence>
<dbReference type="InterPro" id="IPR029039">
    <property type="entry name" value="Flavoprotein-like_sf"/>
</dbReference>
<feature type="region of interest" description="Disordered" evidence="1">
    <location>
        <begin position="127"/>
        <end position="159"/>
    </location>
</feature>
<evidence type="ECO:0000313" key="4">
    <source>
        <dbReference type="Proteomes" id="UP000215383"/>
    </source>
</evidence>
<reference evidence="3 4" key="1">
    <citation type="submission" date="2017-06" db="EMBL/GenBank/DDBJ databases">
        <authorList>
            <consortium name="Pathogen Informatics"/>
        </authorList>
    </citation>
    <scope>NUCLEOTIDE SEQUENCE [LARGE SCALE GENOMIC DNA]</scope>
    <source>
        <strain evidence="3 4">NCTC10570</strain>
    </source>
</reference>
<dbReference type="EMBL" id="LT906446">
    <property type="protein sequence ID" value="SNU96742.1"/>
    <property type="molecule type" value="Genomic_DNA"/>
</dbReference>
<dbReference type="InterPro" id="IPR052200">
    <property type="entry name" value="Protoporphyrinogen_IX_DH"/>
</dbReference>
<dbReference type="GO" id="GO:0006783">
    <property type="term" value="P:heme biosynthetic process"/>
    <property type="evidence" value="ECO:0007669"/>
    <property type="project" value="TreeGrafter"/>
</dbReference>
<sequence>MHKWLIVYSSLTGNTKQIAEAMYTTFTNGEADIFSIKEIDKINLDDYDYIAVGYWLTRGAPDKTVQEFLTTIKHKTVMLFQTHGTEPGSEHAVTAFARAAYKLGEDCTILGTFSSQGKINPALLARRQNNTDKNDPHAATERNKKRWESAAKHPDENDIQRAKDFIAAMKHKLALREKYLNK</sequence>
<feature type="domain" description="Flavodoxin-like" evidence="2">
    <location>
        <begin position="5"/>
        <end position="166"/>
    </location>
</feature>
<dbReference type="eggNOG" id="COG0716">
    <property type="taxonomic scope" value="Bacteria"/>
</dbReference>